<dbReference type="GO" id="GO:0009097">
    <property type="term" value="P:isoleucine biosynthetic process"/>
    <property type="evidence" value="ECO:0007669"/>
    <property type="project" value="TreeGrafter"/>
</dbReference>
<dbReference type="NCBIfam" id="NF004771">
    <property type="entry name" value="PRK06110.1"/>
    <property type="match status" value="1"/>
</dbReference>
<organism evidence="5 6">
    <name type="scientific">Stutzerimonas nosocomialis</name>
    <dbReference type="NCBI Taxonomy" id="1056496"/>
    <lineage>
        <taxon>Bacteria</taxon>
        <taxon>Pseudomonadati</taxon>
        <taxon>Pseudomonadota</taxon>
        <taxon>Gammaproteobacteria</taxon>
        <taxon>Pseudomonadales</taxon>
        <taxon>Pseudomonadaceae</taxon>
        <taxon>Stutzerimonas</taxon>
    </lineage>
</organism>
<keyword evidence="3" id="KW-0456">Lyase</keyword>
<reference evidence="5 6" key="1">
    <citation type="journal article" date="2017" name="Eur. J. Clin. Microbiol. Infect. Dis.">
        <title>Uncommonly isolated clinical Pseudomonas: identification and phylogenetic assignation.</title>
        <authorList>
            <person name="Mulet M."/>
            <person name="Gomila M."/>
            <person name="Ramirez A."/>
            <person name="Cardew S."/>
            <person name="Moore E.R."/>
            <person name="Lalucat J."/>
            <person name="Garcia-Valdes E."/>
        </authorList>
    </citation>
    <scope>NUCLEOTIDE SEQUENCE [LARGE SCALE GENOMIC DNA]</scope>
    <source>
        <strain evidence="5 6">SD129</strain>
    </source>
</reference>
<dbReference type="Proteomes" id="UP000306753">
    <property type="component" value="Unassembled WGS sequence"/>
</dbReference>
<dbReference type="SUPFAM" id="SSF53686">
    <property type="entry name" value="Tryptophan synthase beta subunit-like PLP-dependent enzymes"/>
    <property type="match status" value="1"/>
</dbReference>
<comment type="caution">
    <text evidence="5">The sequence shown here is derived from an EMBL/GenBank/DDBJ whole genome shotgun (WGS) entry which is preliminary data.</text>
</comment>
<dbReference type="Pfam" id="PF00291">
    <property type="entry name" value="PALP"/>
    <property type="match status" value="1"/>
</dbReference>
<gene>
    <name evidence="5" type="ORF">DN820_18365</name>
</gene>
<accession>A0A5R9QAE8</accession>
<dbReference type="GO" id="GO:0006567">
    <property type="term" value="P:L-threonine catabolic process"/>
    <property type="evidence" value="ECO:0007669"/>
    <property type="project" value="TreeGrafter"/>
</dbReference>
<sequence length="334" mass="36165">MFDLDALRDAVRIIRPQVPPTPQYAWPLLQRRLGCELWVKHENHTPAGAFKVRGGVLYVHELLRREPGVRGLITATRGNHGQSLAMAARLVGLPIRILVPHGNALEKNAAMRAFGAEVIEHGRDFDEARLAAGELAARDGWHFVPSLHPDLVRGVATYALELFEATPPLRRVYVPIGLGSGICGLIHTRDLLRLDTEIVGVVARGADAYAQSFEQGRILHTERADTLADGMACRMPAAEAFEIIRNGAARILRVDDEQIRQAIRILHEDTHNLAEGAGAAALAAAITERELNRDERIAVIQSGANIDRTLLASILAGPAPGIDDSGRVAVAAGT</sequence>
<evidence type="ECO:0000256" key="2">
    <source>
        <dbReference type="ARBA" id="ARBA00022898"/>
    </source>
</evidence>
<comment type="cofactor">
    <cofactor evidence="1">
        <name>pyridoxal 5'-phosphate</name>
        <dbReference type="ChEBI" id="CHEBI:597326"/>
    </cofactor>
</comment>
<dbReference type="InterPro" id="IPR036052">
    <property type="entry name" value="TrpB-like_PALP_sf"/>
</dbReference>
<dbReference type="InterPro" id="IPR001926">
    <property type="entry name" value="TrpB-like_PALP"/>
</dbReference>
<evidence type="ECO:0000259" key="4">
    <source>
        <dbReference type="Pfam" id="PF00291"/>
    </source>
</evidence>
<dbReference type="RefSeq" id="WP_138412521.1">
    <property type="nucleotide sequence ID" value="NZ_QLAG01000028.1"/>
</dbReference>
<dbReference type="CDD" id="cd01562">
    <property type="entry name" value="Thr-dehyd"/>
    <property type="match status" value="1"/>
</dbReference>
<dbReference type="GO" id="GO:0004794">
    <property type="term" value="F:threonine deaminase activity"/>
    <property type="evidence" value="ECO:0007669"/>
    <property type="project" value="TreeGrafter"/>
</dbReference>
<feature type="domain" description="Tryptophan synthase beta chain-like PALP" evidence="4">
    <location>
        <begin position="15"/>
        <end position="303"/>
    </location>
</feature>
<protein>
    <submittedName>
        <fullName evidence="5">Threonine dehydratase</fullName>
    </submittedName>
</protein>
<evidence type="ECO:0000256" key="3">
    <source>
        <dbReference type="ARBA" id="ARBA00023239"/>
    </source>
</evidence>
<evidence type="ECO:0000256" key="1">
    <source>
        <dbReference type="ARBA" id="ARBA00001933"/>
    </source>
</evidence>
<keyword evidence="6" id="KW-1185">Reference proteome</keyword>
<dbReference type="InterPro" id="IPR050147">
    <property type="entry name" value="Ser/Thr_Dehydratase"/>
</dbReference>
<name>A0A5R9QAE8_9GAMM</name>
<dbReference type="GO" id="GO:0003941">
    <property type="term" value="F:L-serine ammonia-lyase activity"/>
    <property type="evidence" value="ECO:0007669"/>
    <property type="project" value="TreeGrafter"/>
</dbReference>
<evidence type="ECO:0000313" key="5">
    <source>
        <dbReference type="EMBL" id="TLX62051.1"/>
    </source>
</evidence>
<dbReference type="GO" id="GO:0006565">
    <property type="term" value="P:L-serine catabolic process"/>
    <property type="evidence" value="ECO:0007669"/>
    <property type="project" value="TreeGrafter"/>
</dbReference>
<dbReference type="EMBL" id="QLAG01000028">
    <property type="protein sequence ID" value="TLX62051.1"/>
    <property type="molecule type" value="Genomic_DNA"/>
</dbReference>
<proteinExistence type="predicted"/>
<dbReference type="Gene3D" id="3.40.50.1100">
    <property type="match status" value="2"/>
</dbReference>
<dbReference type="PANTHER" id="PTHR48078">
    <property type="entry name" value="THREONINE DEHYDRATASE, MITOCHONDRIAL-RELATED"/>
    <property type="match status" value="1"/>
</dbReference>
<evidence type="ECO:0000313" key="6">
    <source>
        <dbReference type="Proteomes" id="UP000306753"/>
    </source>
</evidence>
<dbReference type="PANTHER" id="PTHR48078:SF7">
    <property type="entry name" value="BLL6502 PROTEIN"/>
    <property type="match status" value="1"/>
</dbReference>
<dbReference type="AlphaFoldDB" id="A0A5R9QAE8"/>
<keyword evidence="2" id="KW-0663">Pyridoxal phosphate</keyword>